<evidence type="ECO:0000313" key="5">
    <source>
        <dbReference type="Proteomes" id="UP000538507"/>
    </source>
</evidence>
<keyword evidence="3" id="KW-0378">Hydrolase</keyword>
<gene>
    <name evidence="4" type="ORF">GGE16_005230</name>
</gene>
<dbReference type="PANTHER" id="PTHR43270:SF12">
    <property type="entry name" value="SUCCINYL-DIAMINOPIMELATE DESUCCINYLASE"/>
    <property type="match status" value="1"/>
</dbReference>
<dbReference type="RefSeq" id="WP_183609763.1">
    <property type="nucleotide sequence ID" value="NZ_JACHAZ010000008.1"/>
</dbReference>
<dbReference type="Gene3D" id="3.40.630.10">
    <property type="entry name" value="Zn peptidases"/>
    <property type="match status" value="1"/>
</dbReference>
<dbReference type="PANTHER" id="PTHR43270">
    <property type="entry name" value="BETA-ALA-HIS DIPEPTIDASE"/>
    <property type="match status" value="1"/>
</dbReference>
<reference evidence="4 5" key="1">
    <citation type="submission" date="2020-08" db="EMBL/GenBank/DDBJ databases">
        <title>Genomic Encyclopedia of Type Strains, Phase IV (KMG-V): Genome sequencing to study the core and pangenomes of soil and plant-associated prokaryotes.</title>
        <authorList>
            <person name="Whitman W."/>
        </authorList>
    </citation>
    <scope>NUCLEOTIDE SEQUENCE [LARGE SCALE GENOMIC DNA]</scope>
    <source>
        <strain evidence="4 5">SEMIA 415</strain>
    </source>
</reference>
<dbReference type="GO" id="GO:0046872">
    <property type="term" value="F:metal ion binding"/>
    <property type="evidence" value="ECO:0007669"/>
    <property type="project" value="UniProtKB-KW"/>
</dbReference>
<evidence type="ECO:0000313" key="4">
    <source>
        <dbReference type="EMBL" id="MBB4293145.1"/>
    </source>
</evidence>
<comment type="caution">
    <text evidence="4">The sequence shown here is derived from an EMBL/GenBank/DDBJ whole genome shotgun (WGS) entry which is preliminary data.</text>
</comment>
<accession>A0AAE2MPW7</accession>
<dbReference type="EMBL" id="JACIGO010000008">
    <property type="protein sequence ID" value="MBB4293145.1"/>
    <property type="molecule type" value="Genomic_DNA"/>
</dbReference>
<dbReference type="NCBIfam" id="NF005478">
    <property type="entry name" value="PRK07079.1"/>
    <property type="match status" value="1"/>
</dbReference>
<evidence type="ECO:0000256" key="2">
    <source>
        <dbReference type="ARBA" id="ARBA00022723"/>
    </source>
</evidence>
<dbReference type="AlphaFoldDB" id="A0AAE2MPW7"/>
<dbReference type="Pfam" id="PF01546">
    <property type="entry name" value="Peptidase_M20"/>
    <property type="match status" value="1"/>
</dbReference>
<evidence type="ECO:0000256" key="3">
    <source>
        <dbReference type="ARBA" id="ARBA00022801"/>
    </source>
</evidence>
<name>A0AAE2MPW7_RHILE</name>
<sequence length="468" mass="51588">MTRDAAIARAESYFASGDFRKDLSRRVAMPTESQNPDRAPVLDQYLDSEMIPAFEALGFQCRKLSQNGWPFLYVERHEDALRPTVLGYGHGDVIRGLDNEWADGLSPWQLIERDGRWYGRGVADNKGQHTVNIGALRAVLETRGKLGFNAKYLIEMGEERISPGLHALVDAHKELFRADVLIASDGPRLSAARPTVFLGSRGAISFDIWIDARKGGHHSGNWGGLLSDPAIQLAHAIASITEPSGKILVPEWRPVSIPDNVRHVLADCEIESDAEGPQIDPNWGEPGLTPAEKLFAWCSFAVLAFEAGNPRTPVGAIPARAWARCQLRFVVDIDVENVLPALRRHLDQHGFSQVQIAQPSGEVFRATRLDPEHPWVNWVVDSIGRTTGKKPAILPNLGASLPNDAFSETLQLPTVWIPHSYPGCSQHAPNEHLPIDIAREGLALMAGLYWDLGERNVPGVSSSDHDRK</sequence>
<dbReference type="GO" id="GO:0006508">
    <property type="term" value="P:proteolysis"/>
    <property type="evidence" value="ECO:0007669"/>
    <property type="project" value="UniProtKB-KW"/>
</dbReference>
<proteinExistence type="predicted"/>
<dbReference type="SUPFAM" id="SSF53187">
    <property type="entry name" value="Zn-dependent exopeptidases"/>
    <property type="match status" value="1"/>
</dbReference>
<keyword evidence="2" id="KW-0479">Metal-binding</keyword>
<dbReference type="GO" id="GO:0008233">
    <property type="term" value="F:peptidase activity"/>
    <property type="evidence" value="ECO:0007669"/>
    <property type="project" value="UniProtKB-KW"/>
</dbReference>
<dbReference type="InterPro" id="IPR051458">
    <property type="entry name" value="Cyt/Met_Dipeptidase"/>
</dbReference>
<evidence type="ECO:0000256" key="1">
    <source>
        <dbReference type="ARBA" id="ARBA00022670"/>
    </source>
</evidence>
<dbReference type="InterPro" id="IPR002933">
    <property type="entry name" value="Peptidase_M20"/>
</dbReference>
<keyword evidence="1" id="KW-0645">Protease</keyword>
<dbReference type="Proteomes" id="UP000538507">
    <property type="component" value="Unassembled WGS sequence"/>
</dbReference>
<dbReference type="Gene3D" id="3.30.70.360">
    <property type="match status" value="1"/>
</dbReference>
<organism evidence="4 5">
    <name type="scientific">Rhizobium leguminosarum</name>
    <dbReference type="NCBI Taxonomy" id="384"/>
    <lineage>
        <taxon>Bacteria</taxon>
        <taxon>Pseudomonadati</taxon>
        <taxon>Pseudomonadota</taxon>
        <taxon>Alphaproteobacteria</taxon>
        <taxon>Hyphomicrobiales</taxon>
        <taxon>Rhizobiaceae</taxon>
        <taxon>Rhizobium/Agrobacterium group</taxon>
        <taxon>Rhizobium</taxon>
    </lineage>
</organism>
<protein>
    <submittedName>
        <fullName evidence="4">Acetylornithine deacetylase/succinyl-diaminopimelate desuccinylase-like protein</fullName>
    </submittedName>
</protein>